<dbReference type="PIRSF" id="PIRSF019169">
    <property type="entry name" value="PilM"/>
    <property type="match status" value="1"/>
</dbReference>
<evidence type="ECO:0000313" key="1">
    <source>
        <dbReference type="EMBL" id="PIR86310.1"/>
    </source>
</evidence>
<comment type="caution">
    <text evidence="1">The sequence shown here is derived from an EMBL/GenBank/DDBJ whole genome shotgun (WGS) entry which is preliminary data.</text>
</comment>
<dbReference type="PANTHER" id="PTHR32432:SF3">
    <property type="entry name" value="ETHANOLAMINE UTILIZATION PROTEIN EUTJ"/>
    <property type="match status" value="1"/>
</dbReference>
<protein>
    <recommendedName>
        <fullName evidence="3">SHS2 domain-containing protein</fullName>
    </recommendedName>
</protein>
<proteinExistence type="predicted"/>
<name>A0A2H0UIV4_9BACT</name>
<dbReference type="CDD" id="cd24049">
    <property type="entry name" value="ASKHA_NBD_PilM"/>
    <property type="match status" value="1"/>
</dbReference>
<accession>A0A2H0UIV4</accession>
<dbReference type="AlphaFoldDB" id="A0A2H0UIV4"/>
<dbReference type="Proteomes" id="UP000230706">
    <property type="component" value="Unassembled WGS sequence"/>
</dbReference>
<dbReference type="PANTHER" id="PTHR32432">
    <property type="entry name" value="CELL DIVISION PROTEIN FTSA-RELATED"/>
    <property type="match status" value="1"/>
</dbReference>
<dbReference type="Pfam" id="PF11104">
    <property type="entry name" value="PilM_2"/>
    <property type="match status" value="1"/>
</dbReference>
<sequence>MANISELPTNKIRGVVSHSAFSRWFPTPNIFSVSGAGVDISDSSLKWLSLKSAERGWEIERYLEIPLEQGVVDGGVVRDEKKLGVAIARLHKEVNGEGFAHAALPEEVAYVFSMHVQDVHNREQVLNIIEFELEDRVPLKANQAVYDYDIVEMHADGNGAEIGVTVFPKDVVSGYVNAFAHSGLTLLSLEIEARSIARAVVPKGEGEVVLVADFGRARTGIAILKSGVPIFTSTVSVGGDAMTRVIVEKLKVGEKEAETFKNENGIAPGGDERVLEAIGSTAAALADEITKHYQYWDTKRNEHGERATPVEKVILCGGSSNLKGLPEYIATRVHASTERANVWQNVCNFEDYIPPIERHHSLGYATAVGLALRSAK</sequence>
<dbReference type="Gene3D" id="3.30.1490.300">
    <property type="match status" value="1"/>
</dbReference>
<dbReference type="InterPro" id="IPR050696">
    <property type="entry name" value="FtsA/MreB"/>
</dbReference>
<reference evidence="2" key="1">
    <citation type="submission" date="2017-09" db="EMBL/GenBank/DDBJ databases">
        <title>Depth-based differentiation of microbial function through sediment-hosted aquifers and enrichment of novel symbionts in the deep terrestrial subsurface.</title>
        <authorList>
            <person name="Probst A.J."/>
            <person name="Ladd B."/>
            <person name="Jarett J.K."/>
            <person name="Geller-Mcgrath D.E."/>
            <person name="Sieber C.M.K."/>
            <person name="Emerson J.B."/>
            <person name="Anantharaman K."/>
            <person name="Thomas B.C."/>
            <person name="Malmstrom R."/>
            <person name="Stieglmeier M."/>
            <person name="Klingl A."/>
            <person name="Woyke T."/>
            <person name="Ryan C.M."/>
            <person name="Banfield J.F."/>
        </authorList>
    </citation>
    <scope>NUCLEOTIDE SEQUENCE [LARGE SCALE GENOMIC DNA]</scope>
</reference>
<evidence type="ECO:0000313" key="2">
    <source>
        <dbReference type="Proteomes" id="UP000230706"/>
    </source>
</evidence>
<gene>
    <name evidence="1" type="ORF">COU13_01660</name>
</gene>
<dbReference type="Gene3D" id="3.30.420.40">
    <property type="match status" value="2"/>
</dbReference>
<dbReference type="SUPFAM" id="SSF53067">
    <property type="entry name" value="Actin-like ATPase domain"/>
    <property type="match status" value="1"/>
</dbReference>
<organism evidence="1 2">
    <name type="scientific">Candidatus Kaiserbacteria bacterium CG10_big_fil_rev_8_21_14_0_10_43_70</name>
    <dbReference type="NCBI Taxonomy" id="1974605"/>
    <lineage>
        <taxon>Bacteria</taxon>
        <taxon>Candidatus Kaiseribacteriota</taxon>
    </lineage>
</organism>
<evidence type="ECO:0008006" key="3">
    <source>
        <dbReference type="Google" id="ProtNLM"/>
    </source>
</evidence>
<dbReference type="InterPro" id="IPR005883">
    <property type="entry name" value="PilM"/>
</dbReference>
<dbReference type="EMBL" id="PFBF01000037">
    <property type="protein sequence ID" value="PIR86310.1"/>
    <property type="molecule type" value="Genomic_DNA"/>
</dbReference>
<dbReference type="InterPro" id="IPR043129">
    <property type="entry name" value="ATPase_NBD"/>
</dbReference>